<dbReference type="PANTHER" id="PTHR38474">
    <property type="entry name" value="SLR0299 PROTEIN"/>
    <property type="match status" value="1"/>
</dbReference>
<evidence type="ECO:0000313" key="1">
    <source>
        <dbReference type="EMBL" id="MEM5552214.1"/>
    </source>
</evidence>
<dbReference type="Pfam" id="PF00302">
    <property type="entry name" value="CAT"/>
    <property type="match status" value="1"/>
</dbReference>
<proteinExistence type="predicted"/>
<keyword evidence="2" id="KW-1185">Reference proteome</keyword>
<reference evidence="1 2" key="1">
    <citation type="submission" date="2024-03" db="EMBL/GenBank/DDBJ databases">
        <title>Community enrichment and isolation of bacterial strains for fucoidan degradation.</title>
        <authorList>
            <person name="Sichert A."/>
        </authorList>
    </citation>
    <scope>NUCLEOTIDE SEQUENCE [LARGE SCALE GENOMIC DNA]</scope>
    <source>
        <strain evidence="1 2">AS81</strain>
    </source>
</reference>
<dbReference type="EMBL" id="JBBMQU010000033">
    <property type="protein sequence ID" value="MEM5552214.1"/>
    <property type="molecule type" value="Genomic_DNA"/>
</dbReference>
<comment type="caution">
    <text evidence="1">The sequence shown here is derived from an EMBL/GenBank/DDBJ whole genome shotgun (WGS) entry which is preliminary data.</text>
</comment>
<accession>A0ABU9U5A1</accession>
<sequence>MTPIDLTTWPRQQHFSLFKDFTQPYFNVCVQLDMLPLYNYCKAQQISFFQSYIYLTLQACHRYQPMLQRVINDAPWQLNTARASVVELAQDDTFRFSYFTQQDSFFAFQTHATHVSTAAKLQPLFSHAFSQTEGQADLIHISVLPWLDFMSFSHAFTQGTNLGIPKLVFGKLNKLTGKMPLSIDVHHALMDGLHVAKFINELQVAITQFINTN</sequence>
<dbReference type="SUPFAM" id="SSF52777">
    <property type="entry name" value="CoA-dependent acyltransferases"/>
    <property type="match status" value="1"/>
</dbReference>
<evidence type="ECO:0000313" key="2">
    <source>
        <dbReference type="Proteomes" id="UP001388366"/>
    </source>
</evidence>
<dbReference type="InterPro" id="IPR023213">
    <property type="entry name" value="CAT-like_dom_sf"/>
</dbReference>
<dbReference type="SMART" id="SM01059">
    <property type="entry name" value="CAT"/>
    <property type="match status" value="1"/>
</dbReference>
<name>A0ABU9U5A1_9GAMM</name>
<dbReference type="RefSeq" id="WP_342884278.1">
    <property type="nucleotide sequence ID" value="NZ_JBBMQU010000033.1"/>
</dbReference>
<protein>
    <submittedName>
        <fullName evidence="1">CatA-like O-acetyltransferase</fullName>
    </submittedName>
</protein>
<dbReference type="InterPro" id="IPR001707">
    <property type="entry name" value="Cmp_AcTrfase"/>
</dbReference>
<organism evidence="1 2">
    <name type="scientific">Pseudoalteromonas neustonica</name>
    <dbReference type="NCBI Taxonomy" id="1840331"/>
    <lineage>
        <taxon>Bacteria</taxon>
        <taxon>Pseudomonadati</taxon>
        <taxon>Pseudomonadota</taxon>
        <taxon>Gammaproteobacteria</taxon>
        <taxon>Alteromonadales</taxon>
        <taxon>Pseudoalteromonadaceae</taxon>
        <taxon>Pseudoalteromonas</taxon>
    </lineage>
</organism>
<dbReference type="Proteomes" id="UP001388366">
    <property type="component" value="Unassembled WGS sequence"/>
</dbReference>
<gene>
    <name evidence="1" type="ORF">WNY63_15935</name>
</gene>
<dbReference type="PANTHER" id="PTHR38474:SF1">
    <property type="entry name" value="SLR0299 PROTEIN"/>
    <property type="match status" value="1"/>
</dbReference>
<dbReference type="Gene3D" id="3.30.559.10">
    <property type="entry name" value="Chloramphenicol acetyltransferase-like domain"/>
    <property type="match status" value="1"/>
</dbReference>